<evidence type="ECO:0000313" key="1">
    <source>
        <dbReference type="EMBL" id="RVU20980.1"/>
    </source>
</evidence>
<dbReference type="EMBL" id="RZYA01000014">
    <property type="protein sequence ID" value="RVU20980.1"/>
    <property type="molecule type" value="Genomic_DNA"/>
</dbReference>
<keyword evidence="2" id="KW-1185">Reference proteome</keyword>
<protein>
    <recommendedName>
        <fullName evidence="3">Thioredoxin</fullName>
    </recommendedName>
</protein>
<dbReference type="AlphaFoldDB" id="A0A3S2VTW7"/>
<gene>
    <name evidence="1" type="ORF">EOT10_26530</name>
</gene>
<proteinExistence type="predicted"/>
<dbReference type="Proteomes" id="UP000283128">
    <property type="component" value="Unassembled WGS sequence"/>
</dbReference>
<accession>A0A3S2VTW7</accession>
<reference evidence="1 2" key="1">
    <citation type="submission" date="2019-01" db="EMBL/GenBank/DDBJ databases">
        <title>Genome sequences of Streptomyces and Rhizobium isolates collected from root and soil.</title>
        <authorList>
            <person name="Chhettri S."/>
            <person name="Sevigny J.L."/>
            <person name="Sen A."/>
            <person name="Ennis N."/>
            <person name="Tisa L."/>
        </authorList>
    </citation>
    <scope>NUCLEOTIDE SEQUENCE [LARGE SCALE GENOMIC DNA]</scope>
    <source>
        <strain evidence="1 2">San01</strain>
    </source>
</reference>
<organism evidence="1 2">
    <name type="scientific">Streptomyces antnestii</name>
    <dbReference type="NCBI Taxonomy" id="2494256"/>
    <lineage>
        <taxon>Bacteria</taxon>
        <taxon>Bacillati</taxon>
        <taxon>Actinomycetota</taxon>
        <taxon>Actinomycetes</taxon>
        <taxon>Kitasatosporales</taxon>
        <taxon>Streptomycetaceae</taxon>
        <taxon>Streptomyces</taxon>
    </lineage>
</organism>
<evidence type="ECO:0008006" key="3">
    <source>
        <dbReference type="Google" id="ProtNLM"/>
    </source>
</evidence>
<name>A0A3S2VTW7_9ACTN</name>
<comment type="caution">
    <text evidence="1">The sequence shown here is derived from an EMBL/GenBank/DDBJ whole genome shotgun (WGS) entry which is preliminary data.</text>
</comment>
<dbReference type="OrthoDB" id="5240640at2"/>
<sequence length="362" mass="38244">MEVSFDADHAQQAVEYGYAREWSDGLPLVPVTPALVDRFLATTPRDPAEVIGRMEHLGRACTVELAAVNAAMAGCEPAHFPVVLAAWDALMLERAARGGAWQSTSGPSPLIVVNGPIRKELGFNSTGGALGPGFRANATVARALGLMVRNAFGLRPHGLEQSTQGVPGRWTLCVGENEEDSPWEPLAASTGLGVGTPDAVTATLLRTCAYVDNRHTADPEQVLWDLADAMSATGSIIFRHTACALILGPDHARMLADAGYGRRDVQRWLYEHAGRTVADLRRAGKDGVGEDNGVRYATGTAPDAPGGEEFVRFLPSPESIPVLVAGAHGAAMSMVGRVFGAWSGSAVPVVRSEPDPNHLEEA</sequence>
<evidence type="ECO:0000313" key="2">
    <source>
        <dbReference type="Proteomes" id="UP000283128"/>
    </source>
</evidence>